<dbReference type="EMBL" id="JARXVH010000017">
    <property type="protein sequence ID" value="MDH6220577.1"/>
    <property type="molecule type" value="Genomic_DNA"/>
</dbReference>
<protein>
    <recommendedName>
        <fullName evidence="4">Glycosyl hydrolase</fullName>
    </recommendedName>
</protein>
<dbReference type="Proteomes" id="UP001160499">
    <property type="component" value="Unassembled WGS sequence"/>
</dbReference>
<evidence type="ECO:0000313" key="2">
    <source>
        <dbReference type="EMBL" id="MDH6220577.1"/>
    </source>
</evidence>
<gene>
    <name evidence="2" type="ORF">M2283_007917</name>
</gene>
<organism evidence="2 3">
    <name type="scientific">Streptomyces pseudovenezuelae</name>
    <dbReference type="NCBI Taxonomy" id="67350"/>
    <lineage>
        <taxon>Bacteria</taxon>
        <taxon>Bacillati</taxon>
        <taxon>Actinomycetota</taxon>
        <taxon>Actinomycetes</taxon>
        <taxon>Kitasatosporales</taxon>
        <taxon>Streptomycetaceae</taxon>
        <taxon>Streptomyces</taxon>
        <taxon>Streptomyces aurantiacus group</taxon>
    </lineage>
</organism>
<evidence type="ECO:0008006" key="4">
    <source>
        <dbReference type="Google" id="ProtNLM"/>
    </source>
</evidence>
<accession>A0ABT6LW87</accession>
<keyword evidence="1" id="KW-0732">Signal</keyword>
<feature type="signal peptide" evidence="1">
    <location>
        <begin position="1"/>
        <end position="31"/>
    </location>
</feature>
<proteinExistence type="predicted"/>
<comment type="caution">
    <text evidence="2">The sequence shown here is derived from an EMBL/GenBank/DDBJ whole genome shotgun (WGS) entry which is preliminary data.</text>
</comment>
<reference evidence="2 3" key="1">
    <citation type="submission" date="2023-04" db="EMBL/GenBank/DDBJ databases">
        <title>Forest soil microbial communities from Buena Vista Peninsula, Colon Province, Panama.</title>
        <authorList>
            <person name="Bouskill N."/>
        </authorList>
    </citation>
    <scope>NUCLEOTIDE SEQUENCE [LARGE SCALE GENOMIC DNA]</scope>
    <source>
        <strain evidence="2 3">GGS1</strain>
    </source>
</reference>
<feature type="chain" id="PRO_5045330898" description="Glycosyl hydrolase" evidence="1">
    <location>
        <begin position="32"/>
        <end position="139"/>
    </location>
</feature>
<evidence type="ECO:0000313" key="3">
    <source>
        <dbReference type="Proteomes" id="UP001160499"/>
    </source>
</evidence>
<sequence length="139" mass="14488">MRVNKKVAATVSALAMTTGLLAMSGATTASAADGCNTNVVSGTARSATGARGQLFELRYNGSGTNTCAWGRVTNGAIGMHVWVDRSSDGGRTWEPQLGIRRVDAGTSVHTEAWRDSNGKLMRACGDSGDNTAIVCTGWY</sequence>
<keyword evidence="3" id="KW-1185">Reference proteome</keyword>
<evidence type="ECO:0000256" key="1">
    <source>
        <dbReference type="SAM" id="SignalP"/>
    </source>
</evidence>
<name>A0ABT6LW87_9ACTN</name>